<keyword evidence="2" id="KW-1185">Reference proteome</keyword>
<accession>A0ACC1HSN8</accession>
<proteinExistence type="predicted"/>
<evidence type="ECO:0000313" key="1">
    <source>
        <dbReference type="EMBL" id="KAJ1677359.1"/>
    </source>
</evidence>
<sequence>MLGCATYHQAIPYGQPFDQTLENTHCRPTETCCEPDNTDTAIEGQELFIPDTTAKCLASHTAGDEHSSNERSNDERLNGEHSNNKHPGDEHRVTPYDQWSNHTPSIAHRRTINRTDYHRATPNEASEATNLRSRCKNPVDYSPIPSAYIGWDKALNENIATYNVKSNENRICHDFEHADTNTERQELTTTDETMKHPTNRATDDTHPTDDPTCEDVVEVPPLTATAGSTISNKLWIEQVAFTSTEDEHLGATMIDQTTATDADRDYYLQHTHYLLDDQRHLESTPEPHQSTRN</sequence>
<name>A0ACC1HSN8_9FUNG</name>
<protein>
    <submittedName>
        <fullName evidence="1">Uncharacterized protein</fullName>
    </submittedName>
</protein>
<evidence type="ECO:0000313" key="2">
    <source>
        <dbReference type="Proteomes" id="UP001145114"/>
    </source>
</evidence>
<feature type="non-terminal residue" evidence="1">
    <location>
        <position position="293"/>
    </location>
</feature>
<comment type="caution">
    <text evidence="1">The sequence shown here is derived from an EMBL/GenBank/DDBJ whole genome shotgun (WGS) entry which is preliminary data.</text>
</comment>
<gene>
    <name evidence="1" type="ORF">EV182_006340</name>
</gene>
<organism evidence="1 2">
    <name type="scientific">Spiromyces aspiralis</name>
    <dbReference type="NCBI Taxonomy" id="68401"/>
    <lineage>
        <taxon>Eukaryota</taxon>
        <taxon>Fungi</taxon>
        <taxon>Fungi incertae sedis</taxon>
        <taxon>Zoopagomycota</taxon>
        <taxon>Kickxellomycotina</taxon>
        <taxon>Kickxellomycetes</taxon>
        <taxon>Kickxellales</taxon>
        <taxon>Kickxellaceae</taxon>
        <taxon>Spiromyces</taxon>
    </lineage>
</organism>
<reference evidence="1" key="1">
    <citation type="submission" date="2022-06" db="EMBL/GenBank/DDBJ databases">
        <title>Phylogenomic reconstructions and comparative analyses of Kickxellomycotina fungi.</title>
        <authorList>
            <person name="Reynolds N.K."/>
            <person name="Stajich J.E."/>
            <person name="Barry K."/>
            <person name="Grigoriev I.V."/>
            <person name="Crous P."/>
            <person name="Smith M.E."/>
        </authorList>
    </citation>
    <scope>NUCLEOTIDE SEQUENCE</scope>
    <source>
        <strain evidence="1">RSA 2271</strain>
    </source>
</reference>
<dbReference type="EMBL" id="JAMZIH010002574">
    <property type="protein sequence ID" value="KAJ1677359.1"/>
    <property type="molecule type" value="Genomic_DNA"/>
</dbReference>
<dbReference type="Proteomes" id="UP001145114">
    <property type="component" value="Unassembled WGS sequence"/>
</dbReference>